<dbReference type="AlphaFoldDB" id="A0ABD1I2J9"/>
<dbReference type="PANTHER" id="PTHR33057:SF82">
    <property type="entry name" value="TRANSCRIPTION REPRESSOR OFP5"/>
    <property type="match status" value="1"/>
</dbReference>
<evidence type="ECO:0000256" key="6">
    <source>
        <dbReference type="RuleBase" id="RU367028"/>
    </source>
</evidence>
<dbReference type="InterPro" id="IPR006458">
    <property type="entry name" value="Ovate_C"/>
</dbReference>
<evidence type="ECO:0000313" key="8">
    <source>
        <dbReference type="EMBL" id="KAL1562617.1"/>
    </source>
</evidence>
<dbReference type="Proteomes" id="UP001567538">
    <property type="component" value="Unassembled WGS sequence"/>
</dbReference>
<keyword evidence="5 6" id="KW-0539">Nucleus</keyword>
<organism evidence="8 9">
    <name type="scientific">Salvia divinorum</name>
    <name type="common">Maria pastora</name>
    <name type="synonym">Diviner's sage</name>
    <dbReference type="NCBI Taxonomy" id="28513"/>
    <lineage>
        <taxon>Eukaryota</taxon>
        <taxon>Viridiplantae</taxon>
        <taxon>Streptophyta</taxon>
        <taxon>Embryophyta</taxon>
        <taxon>Tracheophyta</taxon>
        <taxon>Spermatophyta</taxon>
        <taxon>Magnoliopsida</taxon>
        <taxon>eudicotyledons</taxon>
        <taxon>Gunneridae</taxon>
        <taxon>Pentapetalae</taxon>
        <taxon>asterids</taxon>
        <taxon>lamiids</taxon>
        <taxon>Lamiales</taxon>
        <taxon>Lamiaceae</taxon>
        <taxon>Nepetoideae</taxon>
        <taxon>Mentheae</taxon>
        <taxon>Salviinae</taxon>
        <taxon>Salvia</taxon>
        <taxon>Salvia subgen. Calosphace</taxon>
    </lineage>
</organism>
<evidence type="ECO:0000259" key="7">
    <source>
        <dbReference type="PROSITE" id="PS51754"/>
    </source>
</evidence>
<keyword evidence="9" id="KW-1185">Reference proteome</keyword>
<comment type="subcellular location">
    <subcellularLocation>
        <location evidence="1 6">Nucleus</location>
    </subcellularLocation>
</comment>
<dbReference type="PANTHER" id="PTHR33057">
    <property type="entry name" value="TRANSCRIPTION REPRESSOR OFP7-RELATED"/>
    <property type="match status" value="1"/>
</dbReference>
<comment type="caution">
    <text evidence="8">The sequence shown here is derived from an EMBL/GenBank/DDBJ whole genome shotgun (WGS) entry which is preliminary data.</text>
</comment>
<accession>A0ABD1I2J9</accession>
<evidence type="ECO:0000256" key="1">
    <source>
        <dbReference type="ARBA" id="ARBA00004123"/>
    </source>
</evidence>
<dbReference type="NCBIfam" id="TIGR01568">
    <property type="entry name" value="A_thal_3678"/>
    <property type="match status" value="1"/>
</dbReference>
<name>A0ABD1I2J9_SALDI</name>
<feature type="domain" description="OVATE" evidence="7">
    <location>
        <begin position="220"/>
        <end position="279"/>
    </location>
</feature>
<dbReference type="EMBL" id="JBEAFC010000003">
    <property type="protein sequence ID" value="KAL1562617.1"/>
    <property type="molecule type" value="Genomic_DNA"/>
</dbReference>
<evidence type="ECO:0000256" key="3">
    <source>
        <dbReference type="ARBA" id="ARBA00023015"/>
    </source>
</evidence>
<dbReference type="GO" id="GO:0005634">
    <property type="term" value="C:nucleus"/>
    <property type="evidence" value="ECO:0007669"/>
    <property type="project" value="UniProtKB-SubCell"/>
</dbReference>
<evidence type="ECO:0000313" key="9">
    <source>
        <dbReference type="Proteomes" id="UP001567538"/>
    </source>
</evidence>
<comment type="function">
    <text evidence="6">Transcriptional repressor that regulates multiple aspects of plant growth and development.</text>
</comment>
<keyword evidence="3 6" id="KW-0805">Transcription regulation</keyword>
<gene>
    <name evidence="8" type="ORF">AAHA92_05181</name>
</gene>
<protein>
    <recommendedName>
        <fullName evidence="6">Transcription repressor</fullName>
    </recommendedName>
    <alternativeName>
        <fullName evidence="6">Ovate family protein</fullName>
    </alternativeName>
</protein>
<dbReference type="Pfam" id="PF04844">
    <property type="entry name" value="Ovate"/>
    <property type="match status" value="1"/>
</dbReference>
<dbReference type="GO" id="GO:0045892">
    <property type="term" value="P:negative regulation of DNA-templated transcription"/>
    <property type="evidence" value="ECO:0007669"/>
    <property type="project" value="UniProtKB-UniRule"/>
</dbReference>
<evidence type="ECO:0000256" key="2">
    <source>
        <dbReference type="ARBA" id="ARBA00022491"/>
    </source>
</evidence>
<evidence type="ECO:0000256" key="5">
    <source>
        <dbReference type="ARBA" id="ARBA00023242"/>
    </source>
</evidence>
<dbReference type="PROSITE" id="PS51754">
    <property type="entry name" value="OVATE"/>
    <property type="match status" value="1"/>
</dbReference>
<evidence type="ECO:0000256" key="4">
    <source>
        <dbReference type="ARBA" id="ARBA00023163"/>
    </source>
</evidence>
<keyword evidence="2 6" id="KW-0678">Repressor</keyword>
<sequence>MKWSRQKSSSLFTRVISKFKRNSPRNTKNHNSTVLDFPSPGSSFYKKGRFYSMDKDDAYWRISFSDDTIQPRWSINPIWLDSDEFCGFDNVGLTEPPRKNFSEMVSDIKRMRDSRGKHRQKEKRGYKIGGEREIPPMDSEDSRKPKFLHDRKFRNIKVKTEPKTEARVRRTVGKVRAIKAYSPRTECKIRALEEIRKSRTKAKKRAPVVERSTVFDSFAVVKRSLDPHRDFKDSMVDMIREKGIGHPDDLEELLACYLTYNSDEYHDLIISVFRQVWVELRIKS</sequence>
<proteinExistence type="predicted"/>
<keyword evidence="4 6" id="KW-0804">Transcription</keyword>
<dbReference type="InterPro" id="IPR038933">
    <property type="entry name" value="Ovate"/>
</dbReference>
<reference evidence="8 9" key="1">
    <citation type="submission" date="2024-06" db="EMBL/GenBank/DDBJ databases">
        <title>A chromosome level genome sequence of Diviner's sage (Salvia divinorum).</title>
        <authorList>
            <person name="Ford S.A."/>
            <person name="Ro D.-K."/>
            <person name="Ness R.W."/>
            <person name="Phillips M.A."/>
        </authorList>
    </citation>
    <scope>NUCLEOTIDE SEQUENCE [LARGE SCALE GENOMIC DNA]</scope>
    <source>
        <strain evidence="8">SAF-2024a</strain>
        <tissue evidence="8">Leaf</tissue>
    </source>
</reference>